<organism evidence="2 3">
    <name type="scientific">Streptomyces cirratus</name>
    <dbReference type="NCBI Taxonomy" id="68187"/>
    <lineage>
        <taxon>Bacteria</taxon>
        <taxon>Bacillati</taxon>
        <taxon>Actinomycetota</taxon>
        <taxon>Actinomycetes</taxon>
        <taxon>Kitasatosporales</taxon>
        <taxon>Streptomycetaceae</taxon>
        <taxon>Streptomyces</taxon>
    </lineage>
</organism>
<protein>
    <recommendedName>
        <fullName evidence="1">N-acetyltransferase domain-containing protein</fullName>
    </recommendedName>
</protein>
<dbReference type="InterPro" id="IPR000182">
    <property type="entry name" value="GNAT_dom"/>
</dbReference>
<dbReference type="Gene3D" id="3.40.630.30">
    <property type="match status" value="1"/>
</dbReference>
<name>A0ABQ3EYQ8_9ACTN</name>
<dbReference type="Pfam" id="PF00583">
    <property type="entry name" value="Acetyltransf_1"/>
    <property type="match status" value="1"/>
</dbReference>
<evidence type="ECO:0000313" key="2">
    <source>
        <dbReference type="EMBL" id="GHB62685.1"/>
    </source>
</evidence>
<proteinExistence type="predicted"/>
<dbReference type="RefSeq" id="WP_190185195.1">
    <property type="nucleotide sequence ID" value="NZ_BMVP01000006.1"/>
</dbReference>
<reference evidence="3" key="1">
    <citation type="journal article" date="2019" name="Int. J. Syst. Evol. Microbiol.">
        <title>The Global Catalogue of Microorganisms (GCM) 10K type strain sequencing project: providing services to taxonomists for standard genome sequencing and annotation.</title>
        <authorList>
            <consortium name="The Broad Institute Genomics Platform"/>
            <consortium name="The Broad Institute Genome Sequencing Center for Infectious Disease"/>
            <person name="Wu L."/>
            <person name="Ma J."/>
        </authorList>
    </citation>
    <scope>NUCLEOTIDE SEQUENCE [LARGE SCALE GENOMIC DNA]</scope>
    <source>
        <strain evidence="3">JCM 4738</strain>
    </source>
</reference>
<dbReference type="CDD" id="cd04301">
    <property type="entry name" value="NAT_SF"/>
    <property type="match status" value="1"/>
</dbReference>
<dbReference type="InterPro" id="IPR016181">
    <property type="entry name" value="Acyl_CoA_acyltransferase"/>
</dbReference>
<comment type="caution">
    <text evidence="2">The sequence shown here is derived from an EMBL/GenBank/DDBJ whole genome shotgun (WGS) entry which is preliminary data.</text>
</comment>
<evidence type="ECO:0000313" key="3">
    <source>
        <dbReference type="Proteomes" id="UP000642673"/>
    </source>
</evidence>
<dbReference type="Proteomes" id="UP000642673">
    <property type="component" value="Unassembled WGS sequence"/>
</dbReference>
<feature type="domain" description="N-acetyltransferase" evidence="1">
    <location>
        <begin position="4"/>
        <end position="154"/>
    </location>
</feature>
<dbReference type="SUPFAM" id="SSF55729">
    <property type="entry name" value="Acyl-CoA N-acyltransferases (Nat)"/>
    <property type="match status" value="1"/>
</dbReference>
<dbReference type="PROSITE" id="PS51186">
    <property type="entry name" value="GNAT"/>
    <property type="match status" value="1"/>
</dbReference>
<dbReference type="EMBL" id="BMVP01000006">
    <property type="protein sequence ID" value="GHB62685.1"/>
    <property type="molecule type" value="Genomic_DNA"/>
</dbReference>
<keyword evidence="3" id="KW-1185">Reference proteome</keyword>
<evidence type="ECO:0000259" key="1">
    <source>
        <dbReference type="PROSITE" id="PS51186"/>
    </source>
</evidence>
<sequence length="159" mass="16912">MASPQIRPLDLADEATAAAVFRIGRDSYAVEAGLIGFDGIPALRESLPEMRAQDLRWVGAVSGTGELTGFLAWEDRADGGVCIDRLCVAPAWFRRGIASLLLRHALTELFPGRPVEVTTGAANVPAVGLYERLGFDRGEDFSPAPGLRMASFTRAPAGA</sequence>
<gene>
    <name evidence="2" type="ORF">GCM10010347_35790</name>
</gene>
<accession>A0ABQ3EYQ8</accession>